<dbReference type="VEuPathDB" id="FungiDB:LEMA_P039720.1"/>
<evidence type="ECO:0000313" key="2">
    <source>
        <dbReference type="Proteomes" id="UP000002668"/>
    </source>
</evidence>
<sequence>MSSLNPIDPHPDVRHFYMMRMSLHRMSSQCRPSTIIRSRALTVQPSQQAQCHPVSVFMAVRILSSRPMYLPPFLRLANATPSQKEIIKAKFYGGIQPFKRHAFERFKGVSITI</sequence>
<evidence type="ECO:0000313" key="1">
    <source>
        <dbReference type="EMBL" id="CBX93071.1"/>
    </source>
</evidence>
<dbReference type="HOGENOM" id="CLU_2133968_0_0_1"/>
<proteinExistence type="predicted"/>
<dbReference type="Proteomes" id="UP000002668">
    <property type="component" value="Genome"/>
</dbReference>
<keyword evidence="2" id="KW-1185">Reference proteome</keyword>
<name>E4ZNL2_LEPMJ</name>
<gene>
    <name evidence="1" type="ORF">LEMA_P039720.1</name>
</gene>
<dbReference type="InParanoid" id="E4ZNL2"/>
<protein>
    <submittedName>
        <fullName evidence="1">Predicted protein</fullName>
    </submittedName>
</protein>
<dbReference type="EMBL" id="FP929105">
    <property type="protein sequence ID" value="CBX93071.1"/>
    <property type="molecule type" value="Genomic_DNA"/>
</dbReference>
<reference evidence="2" key="1">
    <citation type="journal article" date="2011" name="Nat. Commun.">
        <title>Effector diversification within compartments of the Leptosphaeria maculans genome affected by Repeat-Induced Point mutations.</title>
        <authorList>
            <person name="Rouxel T."/>
            <person name="Grandaubert J."/>
            <person name="Hane J.K."/>
            <person name="Hoede C."/>
            <person name="van de Wouw A.P."/>
            <person name="Couloux A."/>
            <person name="Dominguez V."/>
            <person name="Anthouard V."/>
            <person name="Bally P."/>
            <person name="Bourras S."/>
            <person name="Cozijnsen A.J."/>
            <person name="Ciuffetti L.M."/>
            <person name="Degrave A."/>
            <person name="Dilmaghani A."/>
            <person name="Duret L."/>
            <person name="Fudal I."/>
            <person name="Goodwin S.B."/>
            <person name="Gout L."/>
            <person name="Glaser N."/>
            <person name="Linglin J."/>
            <person name="Kema G.H.J."/>
            <person name="Lapalu N."/>
            <person name="Lawrence C.B."/>
            <person name="May K."/>
            <person name="Meyer M."/>
            <person name="Ollivier B."/>
            <person name="Poulain J."/>
            <person name="Schoch C.L."/>
            <person name="Simon A."/>
            <person name="Spatafora J.W."/>
            <person name="Stachowiak A."/>
            <person name="Turgeon B.G."/>
            <person name="Tyler B.M."/>
            <person name="Vincent D."/>
            <person name="Weissenbach J."/>
            <person name="Amselem J."/>
            <person name="Quesneville H."/>
            <person name="Oliver R.P."/>
            <person name="Wincker P."/>
            <person name="Balesdent M.-H."/>
            <person name="Howlett B.J."/>
        </authorList>
    </citation>
    <scope>NUCLEOTIDE SEQUENCE [LARGE SCALE GENOMIC DNA]</scope>
    <source>
        <strain evidence="2">JN3 / isolate v23.1.3 / race Av1-4-5-6-7-8</strain>
    </source>
</reference>
<dbReference type="AlphaFoldDB" id="E4ZNL2"/>
<organism evidence="2">
    <name type="scientific">Leptosphaeria maculans (strain JN3 / isolate v23.1.3 / race Av1-4-5-6-7-8)</name>
    <name type="common">Blackleg fungus</name>
    <name type="synonym">Phoma lingam</name>
    <dbReference type="NCBI Taxonomy" id="985895"/>
    <lineage>
        <taxon>Eukaryota</taxon>
        <taxon>Fungi</taxon>
        <taxon>Dikarya</taxon>
        <taxon>Ascomycota</taxon>
        <taxon>Pezizomycotina</taxon>
        <taxon>Dothideomycetes</taxon>
        <taxon>Pleosporomycetidae</taxon>
        <taxon>Pleosporales</taxon>
        <taxon>Pleosporineae</taxon>
        <taxon>Leptosphaeriaceae</taxon>
        <taxon>Plenodomus</taxon>
        <taxon>Plenodomus lingam/Leptosphaeria maculans species complex</taxon>
    </lineage>
</organism>
<accession>E4ZNL2</accession>